<evidence type="ECO:0000313" key="2">
    <source>
        <dbReference type="EMBL" id="EQD36524.1"/>
    </source>
</evidence>
<dbReference type="SUPFAM" id="SSF48208">
    <property type="entry name" value="Six-hairpin glycosidases"/>
    <property type="match status" value="1"/>
</dbReference>
<dbReference type="InterPro" id="IPR008928">
    <property type="entry name" value="6-hairpin_glycosidase_sf"/>
</dbReference>
<protein>
    <recommendedName>
        <fullName evidence="1">Mannosylglycerate hydrolase MGH1-like glycoside hydrolase domain-containing protein</fullName>
    </recommendedName>
</protein>
<dbReference type="Pfam" id="PF22422">
    <property type="entry name" value="MGH1-like_GH"/>
    <property type="match status" value="1"/>
</dbReference>
<evidence type="ECO:0000259" key="1">
    <source>
        <dbReference type="Pfam" id="PF22422"/>
    </source>
</evidence>
<dbReference type="EMBL" id="AUZX01013152">
    <property type="protein sequence ID" value="EQD36524.1"/>
    <property type="molecule type" value="Genomic_DNA"/>
</dbReference>
<name>T1A6K5_9ZZZZ</name>
<organism evidence="2">
    <name type="scientific">mine drainage metagenome</name>
    <dbReference type="NCBI Taxonomy" id="410659"/>
    <lineage>
        <taxon>unclassified sequences</taxon>
        <taxon>metagenomes</taxon>
        <taxon>ecological metagenomes</taxon>
    </lineage>
</organism>
<reference evidence="2" key="2">
    <citation type="journal article" date="2014" name="ISME J.">
        <title>Microbial stratification in low pH oxic and suboxic macroscopic growths along an acid mine drainage.</title>
        <authorList>
            <person name="Mendez-Garcia C."/>
            <person name="Mesa V."/>
            <person name="Sprenger R.R."/>
            <person name="Richter M."/>
            <person name="Diez M.S."/>
            <person name="Solano J."/>
            <person name="Bargiela R."/>
            <person name="Golyshina O.V."/>
            <person name="Manteca A."/>
            <person name="Ramos J.L."/>
            <person name="Gallego J.R."/>
            <person name="Llorente I."/>
            <person name="Martins Dos Santos V.A."/>
            <person name="Jensen O.N."/>
            <person name="Pelaez A.I."/>
            <person name="Sanchez J."/>
            <person name="Ferrer M."/>
        </authorList>
    </citation>
    <scope>NUCLEOTIDE SEQUENCE</scope>
</reference>
<dbReference type="InterPro" id="IPR012341">
    <property type="entry name" value="6hp_glycosidase-like_sf"/>
</dbReference>
<dbReference type="InterPro" id="IPR054491">
    <property type="entry name" value="MGH1-like_GH"/>
</dbReference>
<dbReference type="Gene3D" id="1.50.10.10">
    <property type="match status" value="1"/>
</dbReference>
<accession>T1A6K5</accession>
<gene>
    <name evidence="2" type="ORF">B1A_17862</name>
</gene>
<feature type="domain" description="Mannosylglycerate hydrolase MGH1-like glycoside hydrolase" evidence="1">
    <location>
        <begin position="1"/>
        <end position="125"/>
    </location>
</feature>
<dbReference type="AlphaFoldDB" id="T1A6K5"/>
<sequence>MRRIYPQLVKWHNWWFATNPSTGLPFRDANKDGLLEYRDGPECMDDSPMYDNARVDTRTQTMELDDVGLNSLWAADAGYLARIAQVLGKSAAASHFLHQKRVMIRRINHRLWNPKVGMYENRFFRPQAADLPIPCRAYSLANGKPGIQGQYYRGTN</sequence>
<feature type="non-terminal residue" evidence="2">
    <location>
        <position position="156"/>
    </location>
</feature>
<comment type="caution">
    <text evidence="2">The sequence shown here is derived from an EMBL/GenBank/DDBJ whole genome shotgun (WGS) entry which is preliminary data.</text>
</comment>
<proteinExistence type="predicted"/>
<dbReference type="GO" id="GO:0005975">
    <property type="term" value="P:carbohydrate metabolic process"/>
    <property type="evidence" value="ECO:0007669"/>
    <property type="project" value="InterPro"/>
</dbReference>
<reference evidence="2" key="1">
    <citation type="submission" date="2013-08" db="EMBL/GenBank/DDBJ databases">
        <authorList>
            <person name="Mendez C."/>
            <person name="Richter M."/>
            <person name="Ferrer M."/>
            <person name="Sanchez J."/>
        </authorList>
    </citation>
    <scope>NUCLEOTIDE SEQUENCE</scope>
</reference>